<evidence type="ECO:0000256" key="3">
    <source>
        <dbReference type="ARBA" id="ARBA00022676"/>
    </source>
</evidence>
<keyword evidence="8" id="KW-0333">Golgi apparatus</keyword>
<comment type="similarity">
    <text evidence="2">Belongs to the glycosyltransferase 29 family.</text>
</comment>
<protein>
    <recommendedName>
        <fullName evidence="13">beta-galactoside alpha-(2,6)-sialyltransferase</fullName>
        <ecNumber evidence="13">2.4.3.1</ecNumber>
    </recommendedName>
</protein>
<dbReference type="RefSeq" id="XP_019615006.1">
    <property type="nucleotide sequence ID" value="XM_019759447.1"/>
</dbReference>
<evidence type="ECO:0000256" key="10">
    <source>
        <dbReference type="ARBA" id="ARBA00023157"/>
    </source>
</evidence>
<evidence type="ECO:0000256" key="8">
    <source>
        <dbReference type="ARBA" id="ARBA00023034"/>
    </source>
</evidence>
<evidence type="ECO:0000256" key="2">
    <source>
        <dbReference type="ARBA" id="ARBA00006003"/>
    </source>
</evidence>
<dbReference type="KEGG" id="bbel:109462820"/>
<keyword evidence="10" id="KW-1015">Disulfide bond</keyword>
<comment type="catalytic activity">
    <reaction evidence="12">
        <text>a beta-D-galactoside + CMP-N-acetyl-beta-neuraminate = an N-acetyl-alpha-neuraminyl-(2-&gt;6)-beta-D-galactosyl derivative + CMP + H(+)</text>
        <dbReference type="Rhea" id="RHEA:52104"/>
        <dbReference type="ChEBI" id="CHEBI:15378"/>
        <dbReference type="ChEBI" id="CHEBI:28034"/>
        <dbReference type="ChEBI" id="CHEBI:57812"/>
        <dbReference type="ChEBI" id="CHEBI:60377"/>
        <dbReference type="ChEBI" id="CHEBI:136398"/>
        <dbReference type="EC" id="2.4.3.1"/>
    </reaction>
</comment>
<reference evidence="15" key="1">
    <citation type="submission" date="2025-08" db="UniProtKB">
        <authorList>
            <consortium name="RefSeq"/>
        </authorList>
    </citation>
    <scope>IDENTIFICATION</scope>
    <source>
        <tissue evidence="15">Gonad</tissue>
    </source>
</reference>
<evidence type="ECO:0000313" key="15">
    <source>
        <dbReference type="RefSeq" id="XP_019615006.1"/>
    </source>
</evidence>
<dbReference type="GO" id="GO:0097503">
    <property type="term" value="P:sialylation"/>
    <property type="evidence" value="ECO:0007669"/>
    <property type="project" value="TreeGrafter"/>
</dbReference>
<dbReference type="InterPro" id="IPR038578">
    <property type="entry name" value="GT29-like_sf"/>
</dbReference>
<evidence type="ECO:0000313" key="14">
    <source>
        <dbReference type="Proteomes" id="UP000515135"/>
    </source>
</evidence>
<keyword evidence="7" id="KW-1133">Transmembrane helix</keyword>
<evidence type="ECO:0000256" key="4">
    <source>
        <dbReference type="ARBA" id="ARBA00022679"/>
    </source>
</evidence>
<evidence type="ECO:0000256" key="1">
    <source>
        <dbReference type="ARBA" id="ARBA00004447"/>
    </source>
</evidence>
<evidence type="ECO:0000256" key="7">
    <source>
        <dbReference type="ARBA" id="ARBA00022989"/>
    </source>
</evidence>
<dbReference type="EC" id="2.4.3.1" evidence="13"/>
<dbReference type="AlphaFoldDB" id="A0A6P4YDL0"/>
<keyword evidence="5" id="KW-0812">Transmembrane</keyword>
<dbReference type="Gene3D" id="3.90.1480.20">
    <property type="entry name" value="Glycosyl transferase family 29"/>
    <property type="match status" value="1"/>
</dbReference>
<dbReference type="PANTHER" id="PTHR46059:SF1">
    <property type="entry name" value="BETA-GALACTOSIDE ALPHA-2,6-SIALYLTRANSFERASE"/>
    <property type="match status" value="1"/>
</dbReference>
<evidence type="ECO:0000256" key="12">
    <source>
        <dbReference type="ARBA" id="ARBA00034249"/>
    </source>
</evidence>
<dbReference type="OrthoDB" id="10006453at2759"/>
<proteinExistence type="inferred from homology"/>
<dbReference type="GO" id="GO:0003835">
    <property type="term" value="F:beta-galactoside alpha-2,6-sialyltransferase activity"/>
    <property type="evidence" value="ECO:0007669"/>
    <property type="project" value="UniProtKB-EC"/>
</dbReference>
<dbReference type="GeneID" id="109462820"/>
<dbReference type="PANTHER" id="PTHR46059">
    <property type="entry name" value="BETA-GALACTOSIDE ALPHA-2,6-SIALYLTRANSFERASE"/>
    <property type="match status" value="1"/>
</dbReference>
<keyword evidence="3" id="KW-0328">Glycosyltransferase</keyword>
<evidence type="ECO:0000256" key="13">
    <source>
        <dbReference type="ARBA" id="ARBA00034329"/>
    </source>
</evidence>
<dbReference type="InterPro" id="IPR001675">
    <property type="entry name" value="Glyco_trans_29"/>
</dbReference>
<dbReference type="Proteomes" id="UP000515135">
    <property type="component" value="Unplaced"/>
</dbReference>
<sequence>MEKKVLIFFLIVLVFCVAMYGLFGRVSVTLVMASADKSKPGVHFVYLGASETEGRGTEDRGTEGVTSRETLSCRLKNKVPFSTITRTLAPLQAHPMIKSLFPKQSLEDVVHYNSCAVVSSSHAMKFHNYGRDIDAHDAVVRFNCAPTKNYVTHVGRRTDIRLINTVIPYTSCQREFWDRRVKMFNNEIVVVRNFLNVRVGKHGKLDLRQDQHHSFGNYVKYRRTFPERTMHFIQRPNFGVDIKNELSHFCNGKTNCKTTESEKSPSTGAHGIVMMLHLCDWVYTYEFVPSAVDRNTSLAHYFDEETNFSWLYHSYNTERDYWRTLTVTSLEEVERTGVAVFRGLSQYNCT</sequence>
<evidence type="ECO:0000256" key="5">
    <source>
        <dbReference type="ARBA" id="ARBA00022692"/>
    </source>
</evidence>
<keyword evidence="9" id="KW-0472">Membrane</keyword>
<gene>
    <name evidence="15" type="primary">LOC109462820</name>
</gene>
<dbReference type="Pfam" id="PF00777">
    <property type="entry name" value="Glyco_transf_29"/>
    <property type="match status" value="1"/>
</dbReference>
<keyword evidence="11" id="KW-0325">Glycoprotein</keyword>
<evidence type="ECO:0000256" key="9">
    <source>
        <dbReference type="ARBA" id="ARBA00023136"/>
    </source>
</evidence>
<keyword evidence="4" id="KW-0808">Transferase</keyword>
<name>A0A6P4YDL0_BRABE</name>
<keyword evidence="14" id="KW-1185">Reference proteome</keyword>
<comment type="subcellular location">
    <subcellularLocation>
        <location evidence="1">Golgi apparatus</location>
        <location evidence="1">Golgi stack membrane</location>
        <topology evidence="1">Single-pass type II membrane protein</topology>
    </subcellularLocation>
</comment>
<keyword evidence="6" id="KW-0735">Signal-anchor</keyword>
<dbReference type="FunFam" id="3.90.1480.20:FF:000020">
    <property type="entry name" value="Uncharacterized protein"/>
    <property type="match status" value="1"/>
</dbReference>
<evidence type="ECO:0000256" key="6">
    <source>
        <dbReference type="ARBA" id="ARBA00022968"/>
    </source>
</evidence>
<evidence type="ECO:0000256" key="11">
    <source>
        <dbReference type="ARBA" id="ARBA00023180"/>
    </source>
</evidence>
<accession>A0A6P4YDL0</accession>
<dbReference type="GO" id="GO:0032580">
    <property type="term" value="C:Golgi cisterna membrane"/>
    <property type="evidence" value="ECO:0007669"/>
    <property type="project" value="UniProtKB-SubCell"/>
</dbReference>
<organism evidence="14 15">
    <name type="scientific">Branchiostoma belcheri</name>
    <name type="common">Amphioxus</name>
    <dbReference type="NCBI Taxonomy" id="7741"/>
    <lineage>
        <taxon>Eukaryota</taxon>
        <taxon>Metazoa</taxon>
        <taxon>Chordata</taxon>
        <taxon>Cephalochordata</taxon>
        <taxon>Leptocardii</taxon>
        <taxon>Amphioxiformes</taxon>
        <taxon>Branchiostomatidae</taxon>
        <taxon>Branchiostoma</taxon>
    </lineage>
</organism>